<keyword evidence="1" id="KW-0175">Coiled coil</keyword>
<evidence type="ECO:0000256" key="1">
    <source>
        <dbReference type="SAM" id="Coils"/>
    </source>
</evidence>
<dbReference type="STRING" id="62708.A0A420I9C3"/>
<gene>
    <name evidence="3" type="ORF">GcM3_108002</name>
</gene>
<feature type="compositionally biased region" description="Polar residues" evidence="2">
    <location>
        <begin position="1"/>
        <end position="21"/>
    </location>
</feature>
<sequence length="673" mass="74298">MTDQNAAGTPGSTADVSVNDSNKSHAVKDKACPFCHQQFTSSSLGRHLDLYIKEKNPKPADGLHDIDEIRKLRGGITRRQPRNSAAKREHSIMSMGTPSTAERRSPRLDSEREKNRSPSMRRFDGFNGQTPVDHHRNSAKLNTFTNRGVLENTGVANNTNAQWGSDARSWDGEERDSGRRLDTRSRSVSRKILVKTSFEQKQKMIDALDTAKAAELALRELIGSLRAAKQQVQPSSILDYDPLTMDFPALCLHCLPPPPTLHTNTPIPSSSSWSLLPPDDSQYQALRNHFTSVFHKYRISLSFSTAKSKQDTPFPHQAQYSVSSDAQFAAATAGSAGSQLESKINAHLQAIFRAWQALPPGNQAEIWTVSLARSVALKNNQIDNLKREVDRALQDAAHLRQQLDELSRMQFPKEFKIVPPRTTRIVSEIMTGLGEQMLGMGVDGRRQDGKADTKDHLLDQSIDVNILDESLHLGTAVERTIARWKAVVKDVRVQAGVSNDGSNTEKGMTAQQLLNRDSVSGRERFQALNINMANDWERPGQAVKNETGVIGVGSDADADADMEEEDTNSFVEMVDAPPVVRAPPAHNQQLHHQNDHQLPSRDIGFSINRENGNTAGSVLNNNSCMNGDYFNQNSESQQNTSNGNGNVKGTSNSEREVNVSENQVMGGYVRIGT</sequence>
<protein>
    <submittedName>
        <fullName evidence="3">Uncharacterized protein</fullName>
    </submittedName>
</protein>
<dbReference type="AlphaFoldDB" id="A0A420I9C3"/>
<name>A0A420I9C3_9PEZI</name>
<feature type="region of interest" description="Disordered" evidence="2">
    <location>
        <begin position="74"/>
        <end position="136"/>
    </location>
</feature>
<accession>A0A420I9C3</accession>
<dbReference type="Proteomes" id="UP000283383">
    <property type="component" value="Unassembled WGS sequence"/>
</dbReference>
<organism evidence="3 4">
    <name type="scientific">Golovinomyces cichoracearum</name>
    <dbReference type="NCBI Taxonomy" id="62708"/>
    <lineage>
        <taxon>Eukaryota</taxon>
        <taxon>Fungi</taxon>
        <taxon>Dikarya</taxon>
        <taxon>Ascomycota</taxon>
        <taxon>Pezizomycotina</taxon>
        <taxon>Leotiomycetes</taxon>
        <taxon>Erysiphales</taxon>
        <taxon>Erysiphaceae</taxon>
        <taxon>Golovinomyces</taxon>
    </lineage>
</organism>
<evidence type="ECO:0000313" key="3">
    <source>
        <dbReference type="EMBL" id="RKF71095.1"/>
    </source>
</evidence>
<evidence type="ECO:0000313" key="4">
    <source>
        <dbReference type="Proteomes" id="UP000283383"/>
    </source>
</evidence>
<comment type="caution">
    <text evidence="3">The sequence shown here is derived from an EMBL/GenBank/DDBJ whole genome shotgun (WGS) entry which is preliminary data.</text>
</comment>
<reference evidence="3 4" key="1">
    <citation type="journal article" date="2018" name="BMC Genomics">
        <title>Comparative genome analyses reveal sequence features reflecting distinct modes of host-adaptation between dicot and monocot powdery mildew.</title>
        <authorList>
            <person name="Wu Y."/>
            <person name="Ma X."/>
            <person name="Pan Z."/>
            <person name="Kale S.D."/>
            <person name="Song Y."/>
            <person name="King H."/>
            <person name="Zhang Q."/>
            <person name="Presley C."/>
            <person name="Deng X."/>
            <person name="Wei C.I."/>
            <person name="Xiao S."/>
        </authorList>
    </citation>
    <scope>NUCLEOTIDE SEQUENCE [LARGE SCALE GENOMIC DNA]</scope>
    <source>
        <strain evidence="3">UMSG3</strain>
    </source>
</reference>
<evidence type="ECO:0000256" key="2">
    <source>
        <dbReference type="SAM" id="MobiDB-lite"/>
    </source>
</evidence>
<feature type="compositionally biased region" description="Low complexity" evidence="2">
    <location>
        <begin position="631"/>
        <end position="645"/>
    </location>
</feature>
<proteinExistence type="predicted"/>
<dbReference type="EMBL" id="MCBQ01010887">
    <property type="protein sequence ID" value="RKF71095.1"/>
    <property type="molecule type" value="Genomic_DNA"/>
</dbReference>
<feature type="compositionally biased region" description="Basic and acidic residues" evidence="2">
    <location>
        <begin position="101"/>
        <end position="124"/>
    </location>
</feature>
<keyword evidence="4" id="KW-1185">Reference proteome</keyword>
<feature type="coiled-coil region" evidence="1">
    <location>
        <begin position="375"/>
        <end position="409"/>
    </location>
</feature>
<feature type="region of interest" description="Disordered" evidence="2">
    <location>
        <begin position="1"/>
        <end position="23"/>
    </location>
</feature>
<feature type="compositionally biased region" description="Basic and acidic residues" evidence="2">
    <location>
        <begin position="168"/>
        <end position="185"/>
    </location>
</feature>
<feature type="region of interest" description="Disordered" evidence="2">
    <location>
        <begin position="156"/>
        <end position="185"/>
    </location>
</feature>
<feature type="region of interest" description="Disordered" evidence="2">
    <location>
        <begin position="626"/>
        <end position="660"/>
    </location>
</feature>